<dbReference type="InterPro" id="IPR020846">
    <property type="entry name" value="MFS_dom"/>
</dbReference>
<feature type="transmembrane region" description="Helical" evidence="7">
    <location>
        <begin position="205"/>
        <end position="225"/>
    </location>
</feature>
<dbReference type="InterPro" id="IPR036259">
    <property type="entry name" value="MFS_trans_sf"/>
</dbReference>
<organism evidence="9 10">
    <name type="scientific">Ottowia thiooxydans</name>
    <dbReference type="NCBI Taxonomy" id="219182"/>
    <lineage>
        <taxon>Bacteria</taxon>
        <taxon>Pseudomonadati</taxon>
        <taxon>Pseudomonadota</taxon>
        <taxon>Betaproteobacteria</taxon>
        <taxon>Burkholderiales</taxon>
        <taxon>Comamonadaceae</taxon>
        <taxon>Ottowia</taxon>
    </lineage>
</organism>
<dbReference type="Proteomes" id="UP001549320">
    <property type="component" value="Unassembled WGS sequence"/>
</dbReference>
<dbReference type="EMBL" id="JBEPSH010000002">
    <property type="protein sequence ID" value="MET4575930.1"/>
    <property type="molecule type" value="Genomic_DNA"/>
</dbReference>
<evidence type="ECO:0000256" key="3">
    <source>
        <dbReference type="ARBA" id="ARBA00022475"/>
    </source>
</evidence>
<comment type="subcellular location">
    <subcellularLocation>
        <location evidence="1">Cell membrane</location>
        <topology evidence="1">Multi-pass membrane protein</topology>
    </subcellularLocation>
</comment>
<keyword evidence="4 7" id="KW-0812">Transmembrane</keyword>
<feature type="transmembrane region" description="Helical" evidence="7">
    <location>
        <begin position="110"/>
        <end position="131"/>
    </location>
</feature>
<feature type="transmembrane region" description="Helical" evidence="7">
    <location>
        <begin position="57"/>
        <end position="76"/>
    </location>
</feature>
<feature type="transmembrane region" description="Helical" evidence="7">
    <location>
        <begin position="237"/>
        <end position="256"/>
    </location>
</feature>
<evidence type="ECO:0000256" key="6">
    <source>
        <dbReference type="ARBA" id="ARBA00023136"/>
    </source>
</evidence>
<evidence type="ECO:0000256" key="5">
    <source>
        <dbReference type="ARBA" id="ARBA00022989"/>
    </source>
</evidence>
<evidence type="ECO:0000256" key="4">
    <source>
        <dbReference type="ARBA" id="ARBA00022692"/>
    </source>
</evidence>
<feature type="transmembrane region" description="Helical" evidence="7">
    <location>
        <begin position="313"/>
        <end position="334"/>
    </location>
</feature>
<keyword evidence="5 7" id="KW-1133">Transmembrane helix</keyword>
<dbReference type="InterPro" id="IPR011701">
    <property type="entry name" value="MFS"/>
</dbReference>
<feature type="transmembrane region" description="Helical" evidence="7">
    <location>
        <begin position="341"/>
        <end position="360"/>
    </location>
</feature>
<dbReference type="SUPFAM" id="SSF103473">
    <property type="entry name" value="MFS general substrate transporter"/>
    <property type="match status" value="1"/>
</dbReference>
<feature type="transmembrane region" description="Helical" evidence="7">
    <location>
        <begin position="171"/>
        <end position="193"/>
    </location>
</feature>
<feature type="transmembrane region" description="Helical" evidence="7">
    <location>
        <begin position="143"/>
        <end position="165"/>
    </location>
</feature>
<reference evidence="9 10" key="1">
    <citation type="submission" date="2024-06" db="EMBL/GenBank/DDBJ databases">
        <title>Sorghum-associated microbial communities from plants grown in Nebraska, USA.</title>
        <authorList>
            <person name="Schachtman D."/>
        </authorList>
    </citation>
    <scope>NUCLEOTIDE SEQUENCE [LARGE SCALE GENOMIC DNA]</scope>
    <source>
        <strain evidence="9 10">2709</strain>
    </source>
</reference>
<dbReference type="Gene3D" id="1.20.1250.20">
    <property type="entry name" value="MFS general substrate transporter like domains"/>
    <property type="match status" value="1"/>
</dbReference>
<feature type="domain" description="Major facilitator superfamily (MFS) profile" evidence="8">
    <location>
        <begin position="19"/>
        <end position="468"/>
    </location>
</feature>
<dbReference type="Gene3D" id="1.20.1720.10">
    <property type="entry name" value="Multidrug resistance protein D"/>
    <property type="match status" value="1"/>
</dbReference>
<evidence type="ECO:0000313" key="9">
    <source>
        <dbReference type="EMBL" id="MET4575930.1"/>
    </source>
</evidence>
<feature type="transmembrane region" description="Helical" evidence="7">
    <location>
        <begin position="445"/>
        <end position="466"/>
    </location>
</feature>
<evidence type="ECO:0000256" key="7">
    <source>
        <dbReference type="SAM" id="Phobius"/>
    </source>
</evidence>
<keyword evidence="3" id="KW-1003">Cell membrane</keyword>
<evidence type="ECO:0000256" key="2">
    <source>
        <dbReference type="ARBA" id="ARBA00022448"/>
    </source>
</evidence>
<dbReference type="PROSITE" id="PS50850">
    <property type="entry name" value="MFS"/>
    <property type="match status" value="1"/>
</dbReference>
<accession>A0ABV2Q4H9</accession>
<feature type="transmembrane region" description="Helical" evidence="7">
    <location>
        <begin position="366"/>
        <end position="392"/>
    </location>
</feature>
<name>A0ABV2Q4H9_9BURK</name>
<dbReference type="PANTHER" id="PTHR42718:SF46">
    <property type="entry name" value="BLR6921 PROTEIN"/>
    <property type="match status" value="1"/>
</dbReference>
<dbReference type="PANTHER" id="PTHR42718">
    <property type="entry name" value="MAJOR FACILITATOR SUPERFAMILY MULTIDRUG TRANSPORTER MFSC"/>
    <property type="match status" value="1"/>
</dbReference>
<gene>
    <name evidence="9" type="ORF">ABIE13_001030</name>
</gene>
<comment type="caution">
    <text evidence="9">The sequence shown here is derived from an EMBL/GenBank/DDBJ whole genome shotgun (WGS) entry which is preliminary data.</text>
</comment>
<evidence type="ECO:0000256" key="1">
    <source>
        <dbReference type="ARBA" id="ARBA00004651"/>
    </source>
</evidence>
<feature type="transmembrane region" description="Helical" evidence="7">
    <location>
        <begin position="277"/>
        <end position="301"/>
    </location>
</feature>
<evidence type="ECO:0000259" key="8">
    <source>
        <dbReference type="PROSITE" id="PS50850"/>
    </source>
</evidence>
<keyword evidence="10" id="KW-1185">Reference proteome</keyword>
<evidence type="ECO:0000313" key="10">
    <source>
        <dbReference type="Proteomes" id="UP001549320"/>
    </source>
</evidence>
<keyword evidence="6 7" id="KW-0472">Membrane</keyword>
<keyword evidence="2" id="KW-0813">Transport</keyword>
<protein>
    <submittedName>
        <fullName evidence="9">EmrB/QacA subfamily drug resistance transporter</fullName>
    </submittedName>
</protein>
<sequence length="481" mass="50936">MPTNPLTEVNSDAIRYRIVPLIVACPLFLQNLDTSVMATALPSIAESMQVPVLDLNLAIASYVISLAIFLPASAWLSNRFGARRVFCAAVIVFSIGSALCGMAQTLAQLIVFRLLQGAGGSMMVPVGRSILLRCIPPDRMVSAMVWFTIPGAIGRMMGPFFGGAIVTVASWHWIFLVNIPFGILGVVLAMMFIDADEKLAPESAGSMDFLGLAMLGTALLGLLGGLELSGKHLLPPALVAAMIVVGTVALCLYVIHCRRHSNPILDFSVLRFPIFRVSVLGGLPVRIAVIGAVPFLLPLLFQIGLGMSPLKSGLITMCIALGSLTTRAVLTYVIGRFGFRTLLIAASLIMACLIASYGLFAASTPVWLICGLLFLGGLATSMVMVTLNTVAYSDVPRARASHATAMASMTQQLAIALGVVIGAWAVTFSGHIRHPATEGLQASDFAIVFVGVALLSAWSALSFRTLKSDDGSELRQQRTGT</sequence>
<proteinExistence type="predicted"/>
<feature type="transmembrane region" description="Helical" evidence="7">
    <location>
        <begin position="413"/>
        <end position="433"/>
    </location>
</feature>
<dbReference type="Pfam" id="PF07690">
    <property type="entry name" value="MFS_1"/>
    <property type="match status" value="1"/>
</dbReference>
<feature type="transmembrane region" description="Helical" evidence="7">
    <location>
        <begin position="85"/>
        <end position="104"/>
    </location>
</feature>